<organism evidence="2 3">
    <name type="scientific">Gemmobacter aquatilis</name>
    <dbReference type="NCBI Taxonomy" id="933059"/>
    <lineage>
        <taxon>Bacteria</taxon>
        <taxon>Pseudomonadati</taxon>
        <taxon>Pseudomonadota</taxon>
        <taxon>Alphaproteobacteria</taxon>
        <taxon>Rhodobacterales</taxon>
        <taxon>Paracoccaceae</taxon>
        <taxon>Gemmobacter</taxon>
    </lineage>
</organism>
<evidence type="ECO:0000256" key="1">
    <source>
        <dbReference type="SAM" id="SignalP"/>
    </source>
</evidence>
<dbReference type="AlphaFoldDB" id="A0A1H8H7Y0"/>
<reference evidence="2 3" key="1">
    <citation type="submission" date="2016-10" db="EMBL/GenBank/DDBJ databases">
        <authorList>
            <person name="de Groot N.N."/>
        </authorList>
    </citation>
    <scope>NUCLEOTIDE SEQUENCE [LARGE SCALE GENOMIC DNA]</scope>
    <source>
        <strain evidence="2 3">DSM 3857</strain>
    </source>
</reference>
<dbReference type="EMBL" id="FOCE01000005">
    <property type="protein sequence ID" value="SEN52402.1"/>
    <property type="molecule type" value="Genomic_DNA"/>
</dbReference>
<accession>A0A1H8H7Y0</accession>
<evidence type="ECO:0000313" key="3">
    <source>
        <dbReference type="Proteomes" id="UP000198761"/>
    </source>
</evidence>
<protein>
    <submittedName>
        <fullName evidence="2">Uncharacterized protein</fullName>
    </submittedName>
</protein>
<keyword evidence="3" id="KW-1185">Reference proteome</keyword>
<proteinExistence type="predicted"/>
<gene>
    <name evidence="2" type="ORF">SAMN04488103_105277</name>
</gene>
<dbReference type="Proteomes" id="UP000198761">
    <property type="component" value="Unassembled WGS sequence"/>
</dbReference>
<dbReference type="STRING" id="933059.SAMN04488103_105277"/>
<feature type="chain" id="PRO_5011766251" evidence="1">
    <location>
        <begin position="18"/>
        <end position="219"/>
    </location>
</feature>
<name>A0A1H8H7Y0_9RHOB</name>
<keyword evidence="1" id="KW-0732">Signal</keyword>
<evidence type="ECO:0000313" key="2">
    <source>
        <dbReference type="EMBL" id="SEN52402.1"/>
    </source>
</evidence>
<feature type="signal peptide" evidence="1">
    <location>
        <begin position="1"/>
        <end position="17"/>
    </location>
</feature>
<sequence>MRALCLALLALACPAHAADCPGADAATYGLSVKTQNGDTWSFGAQLGSDGISAGIEGQGHGTPLSGYSISEGYKIFALSEPLARRIAGPEVLADKRAVFASLEITGRGAPATPNPGTFWTGKGKIEVSAQQQNWTTIPVATLPVQMRYDYLPLQDVVISGCPYTVMPIEYRVTGADGEVLVKRRMIYFPLMDLAVITRWGPDAEGPERKTGITGLGYDN</sequence>